<accession>A0A1D8ET78</accession>
<organism evidence="1 2">
    <name type="scientific">Propionibacterium phage Anatole</name>
    <dbReference type="NCBI Taxonomy" id="1897531"/>
    <lineage>
        <taxon>Viruses</taxon>
        <taxon>Duplodnaviria</taxon>
        <taxon>Heunggongvirae</taxon>
        <taxon>Uroviricota</taxon>
        <taxon>Caudoviricetes</taxon>
        <taxon>Anatolevirus</taxon>
        <taxon>Anatolevirus anatole</taxon>
    </lineage>
</organism>
<reference evidence="1 2" key="1">
    <citation type="submission" date="2016-07" db="EMBL/GenBank/DDBJ databases">
        <authorList>
            <person name="Modlin R.L."/>
            <person name="Cheng L.S."/>
            <person name="Marinelli L.J."/>
            <person name="Grosset N."/>
            <person name="Gautier M."/>
            <person name="Fitz-Gibbon S."/>
            <person name="Pellegrini M."/>
            <person name="Bowman C.A."/>
            <person name="Russell D.A."/>
            <person name="Jacobs-Sera D."/>
            <person name="Hatfull G.F."/>
        </authorList>
    </citation>
    <scope>NUCLEOTIDE SEQUENCE [LARGE SCALE GENOMIC DNA]</scope>
</reference>
<protein>
    <submittedName>
        <fullName evidence="1">Terminase large subunit</fullName>
    </submittedName>
</protein>
<dbReference type="Proteomes" id="UP000223795">
    <property type="component" value="Segment"/>
</dbReference>
<evidence type="ECO:0000313" key="1">
    <source>
        <dbReference type="EMBL" id="AOT24242.1"/>
    </source>
</evidence>
<name>A0A1D8ET78_9CAUD</name>
<keyword evidence="2" id="KW-1185">Reference proteome</keyword>
<dbReference type="RefSeq" id="YP_009596751.1">
    <property type="nucleotide sequence ID" value="NC_041890.1"/>
</dbReference>
<gene>
    <name evidence="1" type="primary">3</name>
    <name evidence="1" type="ORF">ANATOLE_3</name>
</gene>
<proteinExistence type="predicted"/>
<dbReference type="GeneID" id="40072402"/>
<dbReference type="InterPro" id="IPR027417">
    <property type="entry name" value="P-loop_NTPase"/>
</dbReference>
<evidence type="ECO:0000313" key="2">
    <source>
        <dbReference type="Proteomes" id="UP000223795"/>
    </source>
</evidence>
<dbReference type="KEGG" id="vg:40072402"/>
<sequence length="526" mass="58422">MSKKLVGKTVPRIWTKPLRELTPETSLGFEVIEFARVVLQVELRPWQQWLLIHALELLPDGQYRFRRVVVLVARQAGKTMLASVLAAWWLFVDSTRRPDMVPPLKFKVVGTAQNLDIAREPWAQVKLWANPKPDPDDEVFVIPDLQAATSHVRDANGELGIFGRNRAHYEVRAAKNARGKPAARVLMDEVREQHNWLAWNAVSQTTKSFWSGQLWAISNAGSSQAVVLKAQREAALQALAAWEQYVEDGIMDADEFANEHDASIGLFEWSAPDGCDPDDVDGILQANPSIGSPGCAVTVRSCISDSKTMPEADYRTEVLCQWVTSQVISFIDIRDWRRCEVPPDKVKVPKGSRTVWGVDTSQDRSMTFVASATRLADGRPFVQVIAARAGMLWLPDWLAEQAQDSGFTEVALQSRGAPAMEFVSQLERNGLTVHGIDGSHVGSATGTLRDRVRDGLLVTVPQPDVEVAVQGGLTRRYAENDAWSRVESLPVDIAPLAAMTWALFGLETCEPEDKKSAYFDHGLMVF</sequence>
<dbReference type="Gene3D" id="3.40.50.300">
    <property type="entry name" value="P-loop containing nucleotide triphosphate hydrolases"/>
    <property type="match status" value="1"/>
</dbReference>
<dbReference type="EMBL" id="KX620748">
    <property type="protein sequence ID" value="AOT24242.1"/>
    <property type="molecule type" value="Genomic_DNA"/>
</dbReference>
<dbReference type="OrthoDB" id="1610at10239"/>